<comment type="caution">
    <text evidence="2">The sequence shown here is derived from an EMBL/GenBank/DDBJ whole genome shotgun (WGS) entry which is preliminary data.</text>
</comment>
<feature type="region of interest" description="Disordered" evidence="1">
    <location>
        <begin position="78"/>
        <end position="107"/>
    </location>
</feature>
<sequence length="107" mass="11278">MRVFSEWRSYQGGGTHAISPPIPCQIRREIACHRKKVGRLRRGAPPVGEETAGLGKGGGVVVMVVVFSLGAADSLGFANSPSKWKQTKKTSGLGYGQDLASPSPEGL</sequence>
<dbReference type="Proteomes" id="UP000324222">
    <property type="component" value="Unassembled WGS sequence"/>
</dbReference>
<dbReference type="EMBL" id="VSRR010014820">
    <property type="protein sequence ID" value="MPC57485.1"/>
    <property type="molecule type" value="Genomic_DNA"/>
</dbReference>
<organism evidence="2 3">
    <name type="scientific">Portunus trituberculatus</name>
    <name type="common">Swimming crab</name>
    <name type="synonym">Neptunus trituberculatus</name>
    <dbReference type="NCBI Taxonomy" id="210409"/>
    <lineage>
        <taxon>Eukaryota</taxon>
        <taxon>Metazoa</taxon>
        <taxon>Ecdysozoa</taxon>
        <taxon>Arthropoda</taxon>
        <taxon>Crustacea</taxon>
        <taxon>Multicrustacea</taxon>
        <taxon>Malacostraca</taxon>
        <taxon>Eumalacostraca</taxon>
        <taxon>Eucarida</taxon>
        <taxon>Decapoda</taxon>
        <taxon>Pleocyemata</taxon>
        <taxon>Brachyura</taxon>
        <taxon>Eubrachyura</taxon>
        <taxon>Portunoidea</taxon>
        <taxon>Portunidae</taxon>
        <taxon>Portuninae</taxon>
        <taxon>Portunus</taxon>
    </lineage>
</organism>
<keyword evidence="3" id="KW-1185">Reference proteome</keyword>
<protein>
    <submittedName>
        <fullName evidence="2">Uncharacterized protein</fullName>
    </submittedName>
</protein>
<evidence type="ECO:0000313" key="3">
    <source>
        <dbReference type="Proteomes" id="UP000324222"/>
    </source>
</evidence>
<proteinExistence type="predicted"/>
<accession>A0A5B7GJ99</accession>
<evidence type="ECO:0000313" key="2">
    <source>
        <dbReference type="EMBL" id="MPC57485.1"/>
    </source>
</evidence>
<name>A0A5B7GJ99_PORTR</name>
<gene>
    <name evidence="2" type="ORF">E2C01_051464</name>
</gene>
<evidence type="ECO:0000256" key="1">
    <source>
        <dbReference type="SAM" id="MobiDB-lite"/>
    </source>
</evidence>
<reference evidence="2 3" key="1">
    <citation type="submission" date="2019-05" db="EMBL/GenBank/DDBJ databases">
        <title>Another draft genome of Portunus trituberculatus and its Hox gene families provides insights of decapod evolution.</title>
        <authorList>
            <person name="Jeong J.-H."/>
            <person name="Song I."/>
            <person name="Kim S."/>
            <person name="Choi T."/>
            <person name="Kim D."/>
            <person name="Ryu S."/>
            <person name="Kim W."/>
        </authorList>
    </citation>
    <scope>NUCLEOTIDE SEQUENCE [LARGE SCALE GENOMIC DNA]</scope>
    <source>
        <tissue evidence="2">Muscle</tissue>
    </source>
</reference>
<dbReference type="AlphaFoldDB" id="A0A5B7GJ99"/>